<dbReference type="Proteomes" id="UP000749559">
    <property type="component" value="Unassembled WGS sequence"/>
</dbReference>
<dbReference type="EMBL" id="CAIIXF020000002">
    <property type="protein sequence ID" value="CAH1777795.1"/>
    <property type="molecule type" value="Genomic_DNA"/>
</dbReference>
<evidence type="ECO:0000256" key="2">
    <source>
        <dbReference type="SAM" id="SignalP"/>
    </source>
</evidence>
<proteinExistence type="predicted"/>
<protein>
    <submittedName>
        <fullName evidence="3">Uncharacterized protein</fullName>
    </submittedName>
</protein>
<feature type="chain" id="PRO_5035737522" evidence="2">
    <location>
        <begin position="22"/>
        <end position="500"/>
    </location>
</feature>
<reference evidence="3" key="1">
    <citation type="submission" date="2022-03" db="EMBL/GenBank/DDBJ databases">
        <authorList>
            <person name="Martin C."/>
        </authorList>
    </citation>
    <scope>NUCLEOTIDE SEQUENCE</scope>
</reference>
<organism evidence="3 4">
    <name type="scientific">Owenia fusiformis</name>
    <name type="common">Polychaete worm</name>
    <dbReference type="NCBI Taxonomy" id="6347"/>
    <lineage>
        <taxon>Eukaryota</taxon>
        <taxon>Metazoa</taxon>
        <taxon>Spiralia</taxon>
        <taxon>Lophotrochozoa</taxon>
        <taxon>Annelida</taxon>
        <taxon>Polychaeta</taxon>
        <taxon>Sedentaria</taxon>
        <taxon>Canalipalpata</taxon>
        <taxon>Sabellida</taxon>
        <taxon>Oweniida</taxon>
        <taxon>Oweniidae</taxon>
        <taxon>Owenia</taxon>
    </lineage>
</organism>
<evidence type="ECO:0000256" key="1">
    <source>
        <dbReference type="SAM" id="MobiDB-lite"/>
    </source>
</evidence>
<keyword evidence="4" id="KW-1185">Reference proteome</keyword>
<dbReference type="AlphaFoldDB" id="A0A8S4NBD2"/>
<dbReference type="SUPFAM" id="SSF57302">
    <property type="entry name" value="Snake toxin-like"/>
    <property type="match status" value="1"/>
</dbReference>
<comment type="caution">
    <text evidence="3">The sequence shown here is derived from an EMBL/GenBank/DDBJ whole genome shotgun (WGS) entry which is preliminary data.</text>
</comment>
<dbReference type="InterPro" id="IPR045860">
    <property type="entry name" value="Snake_toxin-like_sf"/>
</dbReference>
<feature type="region of interest" description="Disordered" evidence="1">
    <location>
        <begin position="463"/>
        <end position="483"/>
    </location>
</feature>
<evidence type="ECO:0000313" key="3">
    <source>
        <dbReference type="EMBL" id="CAH1777795.1"/>
    </source>
</evidence>
<sequence>MIVSRFHLSFLFVLFSHQSTGRRSCFQGTTRRTSPIRPGDCPAGSSFGCVRFYFQRQVHHSCYNKDEIPCPGSFMAFGGSQVVCCEEDDCNSPPEGGWERHPPPGGLGPGVFIPTSPTLTTKKPNLYCFGSASDGSDNLQSTQCGSDTGTCVRFASQKGMIYTCLPSDSMGGLSCEEHIQRLGGFDPLCCRTNYCNEPPQIIAETLKCYQQNIDLTIGLQDCGPNDTSVCVSYTNNQGEKHYLCTSLHSVDECVNTFQSQGLLDVVCCKSDGCNGPGGGTGDIVYPKSTSEPSISINCYSGVEGSGMPIIPTECSNSDTCIRFIHQGQKHYTCANSMSVDCPEYYQAIGRTDVHCCSEDNCNVPHDGTVPEGNSKQKCYSGSSDDLQNPVRVIACNSLTGTPLADADSCVKGRRGDTLFYGCATSTECPEMFLQMEATDVECCAENNCNIPPDMTTQTSYKTTKNPEYEIKTEKPDNGSKDTSSATNIQLIFGAKTYTIV</sequence>
<name>A0A8S4NBD2_OWEFU</name>
<feature type="compositionally biased region" description="Basic and acidic residues" evidence="1">
    <location>
        <begin position="464"/>
        <end position="479"/>
    </location>
</feature>
<keyword evidence="2" id="KW-0732">Signal</keyword>
<accession>A0A8S4NBD2</accession>
<feature type="signal peptide" evidence="2">
    <location>
        <begin position="1"/>
        <end position="21"/>
    </location>
</feature>
<evidence type="ECO:0000313" key="4">
    <source>
        <dbReference type="Proteomes" id="UP000749559"/>
    </source>
</evidence>
<gene>
    <name evidence="3" type="ORF">OFUS_LOCUS4791</name>
</gene>